<dbReference type="AlphaFoldDB" id="A0A7W7M3G4"/>
<reference evidence="1 2" key="1">
    <citation type="submission" date="2020-08" db="EMBL/GenBank/DDBJ databases">
        <title>Sequencing the genomes of 1000 actinobacteria strains.</title>
        <authorList>
            <person name="Klenk H.-P."/>
        </authorList>
    </citation>
    <scope>NUCLEOTIDE SEQUENCE [LARGE SCALE GENOMIC DNA]</scope>
    <source>
        <strain evidence="1 2">DSM 23974</strain>
    </source>
</reference>
<accession>A0A7W7M3G4</accession>
<sequence>MTATPVASALAGGHAHCTLFADLDLTVAPGDVVVGVVGADGADTSTLLCILGGDLARQARTTN</sequence>
<name>A0A7W7M3G4_9MICC</name>
<evidence type="ECO:0000313" key="1">
    <source>
        <dbReference type="EMBL" id="MBB4735617.1"/>
    </source>
</evidence>
<proteinExistence type="predicted"/>
<dbReference type="EMBL" id="JACHNA010000001">
    <property type="protein sequence ID" value="MBB4735617.1"/>
    <property type="molecule type" value="Genomic_DNA"/>
</dbReference>
<dbReference type="Proteomes" id="UP000540191">
    <property type="component" value="Unassembled WGS sequence"/>
</dbReference>
<keyword evidence="2" id="KW-1185">Reference proteome</keyword>
<evidence type="ECO:0000313" key="2">
    <source>
        <dbReference type="Proteomes" id="UP000540191"/>
    </source>
</evidence>
<organism evidence="1 2">
    <name type="scientific">Micrococcus cohnii</name>
    <dbReference type="NCBI Taxonomy" id="993416"/>
    <lineage>
        <taxon>Bacteria</taxon>
        <taxon>Bacillati</taxon>
        <taxon>Actinomycetota</taxon>
        <taxon>Actinomycetes</taxon>
        <taxon>Micrococcales</taxon>
        <taxon>Micrococcaceae</taxon>
        <taxon>Micrococcus</taxon>
    </lineage>
</organism>
<protein>
    <submittedName>
        <fullName evidence="1">ABC-type uncharacterized transport system YnjBCD ATPase subunit</fullName>
    </submittedName>
</protein>
<gene>
    <name evidence="1" type="ORF">HDA30_001125</name>
</gene>
<comment type="caution">
    <text evidence="1">The sequence shown here is derived from an EMBL/GenBank/DDBJ whole genome shotgun (WGS) entry which is preliminary data.</text>
</comment>